<dbReference type="InterPro" id="IPR021283">
    <property type="entry name" value="Phage_Wedge1"/>
</dbReference>
<evidence type="ECO:0000313" key="1">
    <source>
        <dbReference type="EMBL" id="MFC3227322.1"/>
    </source>
</evidence>
<dbReference type="EMBL" id="JBHRTR010000022">
    <property type="protein sequence ID" value="MFC3227322.1"/>
    <property type="molecule type" value="Genomic_DNA"/>
</dbReference>
<organism evidence="1 2">
    <name type="scientific">Marinibaculum pumilum</name>
    <dbReference type="NCBI Taxonomy" id="1766165"/>
    <lineage>
        <taxon>Bacteria</taxon>
        <taxon>Pseudomonadati</taxon>
        <taxon>Pseudomonadota</taxon>
        <taxon>Alphaproteobacteria</taxon>
        <taxon>Rhodospirillales</taxon>
        <taxon>Rhodospirillaceae</taxon>
        <taxon>Marinibaculum</taxon>
    </lineage>
</organism>
<dbReference type="Proteomes" id="UP001595528">
    <property type="component" value="Unassembled WGS sequence"/>
</dbReference>
<protein>
    <submittedName>
        <fullName evidence="1">DUF2612 domain-containing protein</fullName>
    </submittedName>
</protein>
<sequence>MPRTAQALGLLITQYRRSPRALALIGAFAAELDGVDATAVDLLTKRALDTAEGAQLDVIGKIVDLSRPFFDPDPDLVFTFDGPAGLGFSSLDRPDLGGYFRGLALTGGDLVTDEIYRGRLRAKIIRNTTNAGINEITRYLLFLFPHDMTVLEGIGFVSVSIHAPLTLTEQALVRTTVPLAAGVRLIYAAFALGPNPFGFAGSQGLNTGFGSVEAPQDGSGFVKTI</sequence>
<name>A0ABV7KYD5_9PROT</name>
<dbReference type="RefSeq" id="WP_379899488.1">
    <property type="nucleotide sequence ID" value="NZ_JBHRTR010000022.1"/>
</dbReference>
<keyword evidence="2" id="KW-1185">Reference proteome</keyword>
<accession>A0ABV7KYD5</accession>
<reference evidence="2" key="1">
    <citation type="journal article" date="2019" name="Int. J. Syst. Evol. Microbiol.">
        <title>The Global Catalogue of Microorganisms (GCM) 10K type strain sequencing project: providing services to taxonomists for standard genome sequencing and annotation.</title>
        <authorList>
            <consortium name="The Broad Institute Genomics Platform"/>
            <consortium name="The Broad Institute Genome Sequencing Center for Infectious Disease"/>
            <person name="Wu L."/>
            <person name="Ma J."/>
        </authorList>
    </citation>
    <scope>NUCLEOTIDE SEQUENCE [LARGE SCALE GENOMIC DNA]</scope>
    <source>
        <strain evidence="2">KCTC 42964</strain>
    </source>
</reference>
<gene>
    <name evidence="1" type="ORF">ACFOGJ_08785</name>
</gene>
<dbReference type="Pfam" id="PF11041">
    <property type="entry name" value="Phage_Wedge1"/>
    <property type="match status" value="1"/>
</dbReference>
<comment type="caution">
    <text evidence="1">The sequence shown here is derived from an EMBL/GenBank/DDBJ whole genome shotgun (WGS) entry which is preliminary data.</text>
</comment>
<proteinExistence type="predicted"/>
<evidence type="ECO:0000313" key="2">
    <source>
        <dbReference type="Proteomes" id="UP001595528"/>
    </source>
</evidence>